<organism evidence="2 3">
    <name type="scientific">Niabella digestorum</name>
    <dbReference type="NCBI Taxonomy" id="3117701"/>
    <lineage>
        <taxon>Bacteria</taxon>
        <taxon>Pseudomonadati</taxon>
        <taxon>Bacteroidota</taxon>
        <taxon>Chitinophagia</taxon>
        <taxon>Chitinophagales</taxon>
        <taxon>Chitinophagaceae</taxon>
        <taxon>Niabella</taxon>
    </lineage>
</organism>
<feature type="transmembrane region" description="Helical" evidence="1">
    <location>
        <begin position="7"/>
        <end position="24"/>
    </location>
</feature>
<dbReference type="EMBL" id="JAZGLY010000004">
    <property type="protein sequence ID" value="MEE6187180.1"/>
    <property type="molecule type" value="Genomic_DNA"/>
</dbReference>
<protein>
    <recommendedName>
        <fullName evidence="4">Outer membrane protein beta-barrel domain-containing protein</fullName>
    </recommendedName>
</protein>
<keyword evidence="1" id="KW-1133">Transmembrane helix</keyword>
<evidence type="ECO:0000256" key="1">
    <source>
        <dbReference type="SAM" id="Phobius"/>
    </source>
</evidence>
<evidence type="ECO:0008006" key="4">
    <source>
        <dbReference type="Google" id="ProtNLM"/>
    </source>
</evidence>
<reference evidence="2 3" key="1">
    <citation type="submission" date="2024-01" db="EMBL/GenBank/DDBJ databases">
        <title>Niabella digestum sp. nov., isolated from waste digestion system.</title>
        <authorList>
            <person name="Zhang L."/>
        </authorList>
    </citation>
    <scope>NUCLEOTIDE SEQUENCE [LARGE SCALE GENOMIC DNA]</scope>
    <source>
        <strain evidence="2 3">A18</strain>
    </source>
</reference>
<dbReference type="RefSeq" id="WP_330974590.1">
    <property type="nucleotide sequence ID" value="NZ_JAZGLY010000004.1"/>
</dbReference>
<dbReference type="Proteomes" id="UP001357452">
    <property type="component" value="Unassembled WGS sequence"/>
</dbReference>
<keyword evidence="1" id="KW-0812">Transmembrane</keyword>
<accession>A0ABU7RGQ9</accession>
<gene>
    <name evidence="2" type="ORF">V2H41_07840</name>
</gene>
<keyword evidence="1" id="KW-0472">Membrane</keyword>
<name>A0ABU7RGQ9_9BACT</name>
<dbReference type="PROSITE" id="PS51257">
    <property type="entry name" value="PROKAR_LIPOPROTEIN"/>
    <property type="match status" value="1"/>
</dbReference>
<proteinExistence type="predicted"/>
<keyword evidence="3" id="KW-1185">Reference proteome</keyword>
<evidence type="ECO:0000313" key="2">
    <source>
        <dbReference type="EMBL" id="MEE6187180.1"/>
    </source>
</evidence>
<evidence type="ECO:0000313" key="3">
    <source>
        <dbReference type="Proteomes" id="UP001357452"/>
    </source>
</evidence>
<sequence>MNNIRRFLLNHVLFVLTAVIFFTSCSNPRYINSPAVHNAAFFKEQGDFKFSVAGAGNPAKIFSKIDDNDTGETLDHSLGFDGQAAVAVTNHFMITAGAMYRREQDKYDNDDLKISSRSKVNYHRRMFDIGAGFFTPIGQSEKVFFNGVLGVGFGSMSSDDNGLPYDAARYRSYKADLIKYYLTPSFNFFFNDYLRMAIAPKFSLLKLNNIKTNYTTEEEISLGYEHARNHTFGLFEPSVLLQTGFRNNEWLKLDFGFNFASDPFTSRTKKGRYVDYPDIETYNVESRNFIFSIGLSFYPMRK</sequence>
<comment type="caution">
    <text evidence="2">The sequence shown here is derived from an EMBL/GenBank/DDBJ whole genome shotgun (WGS) entry which is preliminary data.</text>
</comment>